<feature type="domain" description="CSC1/OSCA1-like 7TM region" evidence="10">
    <location>
        <begin position="395"/>
        <end position="678"/>
    </location>
</feature>
<keyword evidence="3" id="KW-0813">Transport</keyword>
<feature type="region of interest" description="Disordered" evidence="8">
    <location>
        <begin position="1007"/>
        <end position="1134"/>
    </location>
</feature>
<feature type="compositionally biased region" description="Polar residues" evidence="8">
    <location>
        <begin position="1007"/>
        <end position="1018"/>
    </location>
</feature>
<evidence type="ECO:0000313" key="14">
    <source>
        <dbReference type="Proteomes" id="UP000031575"/>
    </source>
</evidence>
<feature type="transmembrane region" description="Helical" evidence="9">
    <location>
        <begin position="129"/>
        <end position="146"/>
    </location>
</feature>
<feature type="transmembrane region" description="Helical" evidence="9">
    <location>
        <begin position="489"/>
        <end position="513"/>
    </location>
</feature>
<dbReference type="Pfam" id="PF02714">
    <property type="entry name" value="RSN1_7TM"/>
    <property type="match status" value="1"/>
</dbReference>
<dbReference type="PANTHER" id="PTHR13018">
    <property type="entry name" value="PROBABLE MEMBRANE PROTEIN DUF221-RELATED"/>
    <property type="match status" value="1"/>
</dbReference>
<feature type="transmembrane region" description="Helical" evidence="9">
    <location>
        <begin position="444"/>
        <end position="468"/>
    </location>
</feature>
<feature type="domain" description="CSC1/OSCA1-like N-terminal transmembrane" evidence="11">
    <location>
        <begin position="44"/>
        <end position="191"/>
    </location>
</feature>
<evidence type="ECO:0000259" key="10">
    <source>
        <dbReference type="Pfam" id="PF02714"/>
    </source>
</evidence>
<feature type="compositionally biased region" description="Polar residues" evidence="8">
    <location>
        <begin position="1102"/>
        <end position="1125"/>
    </location>
</feature>
<feature type="transmembrane region" description="Helical" evidence="9">
    <location>
        <begin position="688"/>
        <end position="706"/>
    </location>
</feature>
<feature type="transmembrane region" description="Helical" evidence="9">
    <location>
        <begin position="172"/>
        <end position="191"/>
    </location>
</feature>
<dbReference type="GO" id="GO:0005227">
    <property type="term" value="F:calcium-activated cation channel activity"/>
    <property type="evidence" value="ECO:0007669"/>
    <property type="project" value="InterPro"/>
</dbReference>
<proteinExistence type="inferred from homology"/>
<evidence type="ECO:0000259" key="11">
    <source>
        <dbReference type="Pfam" id="PF13967"/>
    </source>
</evidence>
<feature type="compositionally biased region" description="Polar residues" evidence="8">
    <location>
        <begin position="1063"/>
        <end position="1074"/>
    </location>
</feature>
<sequence>MDLATKTLPLVFGRETTATSTSAADELLLLLQNPFGSQLQVGSIWASVGTSFGVTAGVALLFSLIRPYHTVVYAPKLKHADEQHVPPPMGRGVFAWVGPLWKTNEQDLIRMVGLDAAIFMRFTLMCRNMFLVLAVIGCAVLIPINYTNSVRYGNDVWISMLGPANVFGNPQWATSIIAWVINIVVCVFLWWNYRKVLTLRRQYFESPEYQMSLHSRTLMLYDIPKQMGSDEGIARIIDEVAPNSSFSRTAIARNVKVLPELIKEHDKAVRALEKVLAKYLKDPQNLPAARPQCKPSKKDHSYDTYPKGQKVDAIEYLTQRIKDLEIEIKEVRQSVDKRNTMSYGFASYSDISEAHSIAYAARKKRPQGATIRLATRPNDIIWDNLPLTAATRSRRRFMNNLWVALLTLLWVAPNAMIAIFLVNLSNLGLVWSAFQTQLETNTHFWQLVQGVASPALTSAVYLLLPVLFRRLAIQSGDQTKTGRERHVLAKLYSFFVFNNLVIFSLFSAVWGFISAVLDKTSTGEDGWKAIVSEKPGDYLLSGLCNISPFWITWLLQRQMGVAVDLAQLWPLFWGFITRKVSSPTPREMIELTAPPPFDYASYYNYFLFYSTVALCFAVVQPLVLAAAAIYFAIDVVLRKYLILYVFVTKTESGGVFWRVLFNRMVFGTILANLVAFLIVFVRGNANHFQAYVIAPLPFLMVAFKWYCARTYDDKMQYYTTQNVMANPEAGLDIANKENLRSDRLAARFGHPALYKPLITPMVHAKAQNILASVYSGRLTAGREAGSGDSASVSGYSDTYAMDPMNAKRPGKAAGAVMPGFEVVPESRLDFEYYKNRDEFADEHGGGEIFGTARDLIRPGTPGSMMGATDSRPGTPVGGMTGRRQFSTNTTAYGGGGRMGSMGGGPETGTIYEPGYNKPGIPSPPIANQSQPIINPVRTRSPSPYDGMRSTSPGPNVLLGTGLESSRSRSPMYSAGHSGNDSLSDLVGNAAAMPVAAPIPRRAVPGYSSNNGSFSTRQASGPAPGMYGGGPGGYGNLPQEELEQDPTHYDYFRGGNRPARRETSNTTPSNQSRANLPQGEPGQDPTQYNYFRGGSRPQRRETSNVLPSNANQQHNYPGSNSRSNTTGGMGRPPPS</sequence>
<feature type="transmembrane region" description="Helical" evidence="9">
    <location>
        <begin position="401"/>
        <end position="424"/>
    </location>
</feature>
<comment type="subcellular location">
    <subcellularLocation>
        <location evidence="1">Membrane</location>
        <topology evidence="1">Multi-pass membrane protein</topology>
    </subcellularLocation>
</comment>
<dbReference type="Pfam" id="PF14703">
    <property type="entry name" value="PHM7_cyt"/>
    <property type="match status" value="1"/>
</dbReference>
<dbReference type="InterPro" id="IPR027815">
    <property type="entry name" value="CSC1/OSCA1-like_cyt"/>
</dbReference>
<dbReference type="OrthoDB" id="2150324at2759"/>
<comment type="similarity">
    <text evidence="2">Belongs to the CSC1 (TC 1.A.17) family.</text>
</comment>
<dbReference type="GeneID" id="63677265"/>
<evidence type="ECO:0000256" key="4">
    <source>
        <dbReference type="ARBA" id="ARBA00022692"/>
    </source>
</evidence>
<evidence type="ECO:0000256" key="2">
    <source>
        <dbReference type="ARBA" id="ARBA00007779"/>
    </source>
</evidence>
<feature type="region of interest" description="Disordered" evidence="8">
    <location>
        <begin position="859"/>
        <end position="902"/>
    </location>
</feature>
<accession>A0A0C2J9U0</accession>
<feature type="transmembrane region" description="Helical" evidence="9">
    <location>
        <begin position="664"/>
        <end position="681"/>
    </location>
</feature>
<evidence type="ECO:0000256" key="7">
    <source>
        <dbReference type="SAM" id="Coils"/>
    </source>
</evidence>
<feature type="compositionally biased region" description="Gly residues" evidence="8">
    <location>
        <begin position="1025"/>
        <end position="1034"/>
    </location>
</feature>
<keyword evidence="5 9" id="KW-1133">Transmembrane helix</keyword>
<reference evidence="13 14" key="1">
    <citation type="journal article" date="2014" name="BMC Genomics">
        <title>Comparative genomics of the major fungal agents of human and animal Sporotrichosis: Sporothrix schenckii and Sporothrix brasiliensis.</title>
        <authorList>
            <person name="Teixeira M.M."/>
            <person name="de Almeida L.G."/>
            <person name="Kubitschek-Barreira P."/>
            <person name="Alves F.L."/>
            <person name="Kioshima E.S."/>
            <person name="Abadio A.K."/>
            <person name="Fernandes L."/>
            <person name="Derengowski L.S."/>
            <person name="Ferreira K.S."/>
            <person name="Souza R.C."/>
            <person name="Ruiz J.C."/>
            <person name="de Andrade N.C."/>
            <person name="Paes H.C."/>
            <person name="Nicola A.M."/>
            <person name="Albuquerque P."/>
            <person name="Gerber A.L."/>
            <person name="Martins V.P."/>
            <person name="Peconick L.D."/>
            <person name="Neto A.V."/>
            <person name="Chaucanez C.B."/>
            <person name="Silva P.A."/>
            <person name="Cunha O.L."/>
            <person name="de Oliveira F.F."/>
            <person name="dos Santos T.C."/>
            <person name="Barros A.L."/>
            <person name="Soares M.A."/>
            <person name="de Oliveira L.M."/>
            <person name="Marini M.M."/>
            <person name="Villalobos-Duno H."/>
            <person name="Cunha M.M."/>
            <person name="de Hoog S."/>
            <person name="da Silveira J.F."/>
            <person name="Henrissat B."/>
            <person name="Nino-Vega G.A."/>
            <person name="Cisalpino P.S."/>
            <person name="Mora-Montes H.M."/>
            <person name="Almeida S.R."/>
            <person name="Stajich J.E."/>
            <person name="Lopes-Bezerra L.M."/>
            <person name="Vasconcelos A.T."/>
            <person name="Felipe M.S."/>
        </authorList>
    </citation>
    <scope>NUCLEOTIDE SEQUENCE [LARGE SCALE GENOMIC DNA]</scope>
    <source>
        <strain evidence="13 14">5110</strain>
    </source>
</reference>
<evidence type="ECO:0000256" key="9">
    <source>
        <dbReference type="SAM" id="Phobius"/>
    </source>
</evidence>
<evidence type="ECO:0000256" key="6">
    <source>
        <dbReference type="ARBA" id="ARBA00023136"/>
    </source>
</evidence>
<keyword evidence="14" id="KW-1185">Reference proteome</keyword>
<evidence type="ECO:0000256" key="5">
    <source>
        <dbReference type="ARBA" id="ARBA00022989"/>
    </source>
</evidence>
<dbReference type="InterPro" id="IPR045122">
    <property type="entry name" value="Csc1-like"/>
</dbReference>
<evidence type="ECO:0000259" key="12">
    <source>
        <dbReference type="Pfam" id="PF14703"/>
    </source>
</evidence>
<dbReference type="VEuPathDB" id="FungiDB:SPBR_04060"/>
<dbReference type="HOGENOM" id="CLU_009187_1_0_1"/>
<dbReference type="GO" id="GO:0005886">
    <property type="term" value="C:plasma membrane"/>
    <property type="evidence" value="ECO:0007669"/>
    <property type="project" value="TreeGrafter"/>
</dbReference>
<dbReference type="AlphaFoldDB" id="A0A0C2J9U0"/>
<dbReference type="RefSeq" id="XP_040621672.1">
    <property type="nucleotide sequence ID" value="XM_040762344.1"/>
</dbReference>
<gene>
    <name evidence="13" type="ORF">SPBR_04060</name>
</gene>
<name>A0A0C2J9U0_9PEZI</name>
<dbReference type="Proteomes" id="UP000031575">
    <property type="component" value="Unassembled WGS sequence"/>
</dbReference>
<keyword evidence="4 9" id="KW-0812">Transmembrane</keyword>
<keyword evidence="7" id="KW-0175">Coiled coil</keyword>
<feature type="domain" description="CSC1/OSCA1-like cytosolic" evidence="12">
    <location>
        <begin position="215"/>
        <end position="384"/>
    </location>
</feature>
<keyword evidence="6 9" id="KW-0472">Membrane</keyword>
<protein>
    <recommendedName>
        <fullName evidence="15">DUF221 domain protein</fullName>
    </recommendedName>
</protein>
<evidence type="ECO:0000313" key="13">
    <source>
        <dbReference type="EMBL" id="KIH93662.1"/>
    </source>
</evidence>
<evidence type="ECO:0000256" key="1">
    <source>
        <dbReference type="ARBA" id="ARBA00004141"/>
    </source>
</evidence>
<comment type="caution">
    <text evidence="13">The sequence shown here is derived from an EMBL/GenBank/DDBJ whole genome shotgun (WGS) entry which is preliminary data.</text>
</comment>
<feature type="coiled-coil region" evidence="7">
    <location>
        <begin position="314"/>
        <end position="341"/>
    </location>
</feature>
<feature type="compositionally biased region" description="Gly residues" evidence="8">
    <location>
        <begin position="892"/>
        <end position="902"/>
    </location>
</feature>
<feature type="transmembrane region" description="Helical" evidence="9">
    <location>
        <begin position="606"/>
        <end position="633"/>
    </location>
</feature>
<feature type="transmembrane region" description="Helical" evidence="9">
    <location>
        <begin position="44"/>
        <end position="65"/>
    </location>
</feature>
<evidence type="ECO:0000256" key="3">
    <source>
        <dbReference type="ARBA" id="ARBA00022448"/>
    </source>
</evidence>
<dbReference type="PANTHER" id="PTHR13018:SF149">
    <property type="entry name" value="DOMAIN PROTEIN, PUTATIVE (AFU_ORTHOLOGUE AFUA_3G11660)-RELATED"/>
    <property type="match status" value="1"/>
</dbReference>
<evidence type="ECO:0000256" key="8">
    <source>
        <dbReference type="SAM" id="MobiDB-lite"/>
    </source>
</evidence>
<dbReference type="InterPro" id="IPR032880">
    <property type="entry name" value="CSC1/OSCA1-like_N"/>
</dbReference>
<evidence type="ECO:0008006" key="15">
    <source>
        <dbReference type="Google" id="ProtNLM"/>
    </source>
</evidence>
<dbReference type="Pfam" id="PF13967">
    <property type="entry name" value="RSN1_TM"/>
    <property type="match status" value="1"/>
</dbReference>
<dbReference type="EMBL" id="AWTV01000005">
    <property type="protein sequence ID" value="KIH93662.1"/>
    <property type="molecule type" value="Genomic_DNA"/>
</dbReference>
<organism evidence="13 14">
    <name type="scientific">Sporothrix brasiliensis 5110</name>
    <dbReference type="NCBI Taxonomy" id="1398154"/>
    <lineage>
        <taxon>Eukaryota</taxon>
        <taxon>Fungi</taxon>
        <taxon>Dikarya</taxon>
        <taxon>Ascomycota</taxon>
        <taxon>Pezizomycotina</taxon>
        <taxon>Sordariomycetes</taxon>
        <taxon>Sordariomycetidae</taxon>
        <taxon>Ophiostomatales</taxon>
        <taxon>Ophiostomataceae</taxon>
        <taxon>Sporothrix</taxon>
    </lineage>
</organism>
<dbReference type="InterPro" id="IPR003864">
    <property type="entry name" value="CSC1/OSCA1-like_7TM"/>
</dbReference>